<feature type="domain" description="Organic solvent tolerance-like N-terminal" evidence="2">
    <location>
        <begin position="68"/>
        <end position="130"/>
    </location>
</feature>
<feature type="compositionally biased region" description="Low complexity" evidence="1">
    <location>
        <begin position="165"/>
        <end position="176"/>
    </location>
</feature>
<comment type="caution">
    <text evidence="3">The sequence shown here is derived from an EMBL/GenBank/DDBJ whole genome shotgun (WGS) entry which is preliminary data.</text>
</comment>
<sequence>MVAQAGMLTMRHRQSLKRRWRSLAAVATLGGLGFWLAIAPAPHPRALAQSANSGVITLRADIQEANANTGVIVARGNVRIDYPARDIVATSAQAQYFSNENRMILSGNVVVLQEGNRLQAEVVTYLVDEGRFIAMPQPNQQVETTYIIQDNPTTPTGDSTEEDAAATADETAPDETLLIAPLEQPAMPNPE</sequence>
<feature type="region of interest" description="Disordered" evidence="1">
    <location>
        <begin position="149"/>
        <end position="191"/>
    </location>
</feature>
<gene>
    <name evidence="3" type="ORF">DYY88_06070</name>
</gene>
<dbReference type="AlphaFoldDB" id="A0A4Q7EGQ1"/>
<keyword evidence="4" id="KW-1185">Reference proteome</keyword>
<dbReference type="Pfam" id="PF03968">
    <property type="entry name" value="LptD_N"/>
    <property type="match status" value="1"/>
</dbReference>
<dbReference type="EMBL" id="QVFV01000001">
    <property type="protein sequence ID" value="RZM82781.1"/>
    <property type="molecule type" value="Genomic_DNA"/>
</dbReference>
<dbReference type="Gene3D" id="2.60.450.10">
    <property type="entry name" value="Lipopolysaccharide (LPS) transport protein A like domain"/>
    <property type="match status" value="1"/>
</dbReference>
<reference evidence="3 4" key="1">
    <citation type="submission" date="2018-11" db="EMBL/GenBank/DDBJ databases">
        <title>Whole genome sequencing of an environmental sample.</title>
        <authorList>
            <person name="Sarangi A.N."/>
            <person name="Singh D."/>
            <person name="Tripathy S."/>
        </authorList>
    </citation>
    <scope>NUCLEOTIDE SEQUENCE [LARGE SCALE GENOMIC DNA]</scope>
    <source>
        <strain evidence="3 4">Lakshadweep</strain>
    </source>
</reference>
<accession>A0A4Q7EGQ1</accession>
<evidence type="ECO:0000256" key="1">
    <source>
        <dbReference type="SAM" id="MobiDB-lite"/>
    </source>
</evidence>
<dbReference type="OrthoDB" id="462272at2"/>
<dbReference type="Proteomes" id="UP000292459">
    <property type="component" value="Unassembled WGS sequence"/>
</dbReference>
<dbReference type="InterPro" id="IPR005653">
    <property type="entry name" value="OstA-like_N"/>
</dbReference>
<name>A0A4Q7EGQ1_9CYAN</name>
<evidence type="ECO:0000313" key="4">
    <source>
        <dbReference type="Proteomes" id="UP000292459"/>
    </source>
</evidence>
<organism evidence="3 4">
    <name type="scientific">Leptolyngbya iicbica LK</name>
    <dbReference type="NCBI Taxonomy" id="2294035"/>
    <lineage>
        <taxon>Bacteria</taxon>
        <taxon>Bacillati</taxon>
        <taxon>Cyanobacteriota</taxon>
        <taxon>Cyanophyceae</taxon>
        <taxon>Leptolyngbyales</taxon>
        <taxon>Leptolyngbyaceae</taxon>
        <taxon>Leptolyngbya group</taxon>
        <taxon>Leptolyngbya</taxon>
        <taxon>Leptolyngbya iicbica</taxon>
    </lineage>
</organism>
<protein>
    <recommendedName>
        <fullName evidence="2">Organic solvent tolerance-like N-terminal domain-containing protein</fullName>
    </recommendedName>
</protein>
<evidence type="ECO:0000313" key="3">
    <source>
        <dbReference type="EMBL" id="RZM82781.1"/>
    </source>
</evidence>
<evidence type="ECO:0000259" key="2">
    <source>
        <dbReference type="Pfam" id="PF03968"/>
    </source>
</evidence>
<proteinExistence type="predicted"/>